<evidence type="ECO:0000313" key="2">
    <source>
        <dbReference type="EMBL" id="ATC31731.1"/>
    </source>
</evidence>
<feature type="compositionally biased region" description="Basic residues" evidence="1">
    <location>
        <begin position="86"/>
        <end position="97"/>
    </location>
</feature>
<sequence length="97" mass="9695">MPGPRYIRSGRGVLASPPCEPTTVSGFDLDPGIRRGGRGLGTANPSPLAGEGGPRSGADEGFLGGSAAIGTGEGGVTPHPALRATFSRKGRRTISIP</sequence>
<dbReference type="Proteomes" id="UP000217311">
    <property type="component" value="Chromosome"/>
</dbReference>
<accession>A0A290MVT6</accession>
<evidence type="ECO:0000256" key="1">
    <source>
        <dbReference type="SAM" id="MobiDB-lite"/>
    </source>
</evidence>
<name>A0A290MVT6_CAUVI</name>
<reference evidence="3" key="1">
    <citation type="submission" date="2017-09" db="EMBL/GenBank/DDBJ databases">
        <title>Genome evolution observed in wild isolates of Caulobacter crescentus.</title>
        <authorList>
            <person name="Ely B."/>
            <person name="Wilson K."/>
            <person name="Scott D."/>
        </authorList>
    </citation>
    <scope>NUCLEOTIDE SEQUENCE [LARGE SCALE GENOMIC DNA]</scope>
    <source>
        <strain evidence="3">CB13b1a</strain>
    </source>
</reference>
<dbReference type="EMBL" id="CP023315">
    <property type="protein sequence ID" value="ATC31731.1"/>
    <property type="molecule type" value="Genomic_DNA"/>
</dbReference>
<dbReference type="AlphaFoldDB" id="A0A290MVT6"/>
<proteinExistence type="predicted"/>
<organism evidence="2 3">
    <name type="scientific">Caulobacter vibrioides</name>
    <name type="common">Caulobacter crescentus</name>
    <dbReference type="NCBI Taxonomy" id="155892"/>
    <lineage>
        <taxon>Bacteria</taxon>
        <taxon>Pseudomonadati</taxon>
        <taxon>Pseudomonadota</taxon>
        <taxon>Alphaproteobacteria</taxon>
        <taxon>Caulobacterales</taxon>
        <taxon>Caulobacteraceae</taxon>
        <taxon>Caulobacter</taxon>
    </lineage>
</organism>
<gene>
    <name evidence="2" type="ORF">CA606_04815</name>
</gene>
<feature type="region of interest" description="Disordered" evidence="1">
    <location>
        <begin position="1"/>
        <end position="97"/>
    </location>
</feature>
<protein>
    <submittedName>
        <fullName evidence="2">Uncharacterized protein</fullName>
    </submittedName>
</protein>
<evidence type="ECO:0000313" key="3">
    <source>
        <dbReference type="Proteomes" id="UP000217311"/>
    </source>
</evidence>